<comment type="catalytic activity">
    <reaction evidence="17">
        <text>L-arginyl-[protein] + 2 S-adenosyl-L-methionine = N(omega),N(omega)-dimethyl-L-arginyl-[protein] + 2 S-adenosyl-L-homocysteine + 2 H(+)</text>
        <dbReference type="Rhea" id="RHEA:48096"/>
        <dbReference type="Rhea" id="RHEA-COMP:10532"/>
        <dbReference type="Rhea" id="RHEA-COMP:11991"/>
        <dbReference type="ChEBI" id="CHEBI:15378"/>
        <dbReference type="ChEBI" id="CHEBI:29965"/>
        <dbReference type="ChEBI" id="CHEBI:57856"/>
        <dbReference type="ChEBI" id="CHEBI:59789"/>
        <dbReference type="ChEBI" id="CHEBI:61897"/>
        <dbReference type="EC" id="2.1.1.319"/>
    </reaction>
</comment>
<dbReference type="CDD" id="cd02440">
    <property type="entry name" value="AdoMet_MTases"/>
    <property type="match status" value="1"/>
</dbReference>
<dbReference type="SUPFAM" id="SSF52540">
    <property type="entry name" value="P-loop containing nucleoside triphosphate hydrolases"/>
    <property type="match status" value="1"/>
</dbReference>
<dbReference type="EC" id="2.1.1.319" evidence="3"/>
<evidence type="ECO:0000256" key="20">
    <source>
        <dbReference type="PROSITE-ProRule" id="PRU01015"/>
    </source>
</evidence>
<dbReference type="FunFam" id="3.40.50.150:FF:000052">
    <property type="entry name" value="Probable histone-arginine methyltransferase CARM1"/>
    <property type="match status" value="1"/>
</dbReference>
<dbReference type="Pfam" id="PF06325">
    <property type="entry name" value="PrmA"/>
    <property type="match status" value="1"/>
</dbReference>
<evidence type="ECO:0000256" key="11">
    <source>
        <dbReference type="ARBA" id="ARBA00022853"/>
    </source>
</evidence>
<keyword evidence="7 20" id="KW-0949">S-adenosyl-L-methionine</keyword>
<protein>
    <recommendedName>
        <fullName evidence="3">type I protein arginine methyltransferase</fullName>
        <ecNumber evidence="3">2.1.1.319</ecNumber>
    </recommendedName>
</protein>
<dbReference type="GO" id="GO:0007018">
    <property type="term" value="P:microtubule-based movement"/>
    <property type="evidence" value="ECO:0007669"/>
    <property type="project" value="InterPro"/>
</dbReference>
<dbReference type="PROSITE" id="PS50067">
    <property type="entry name" value="KINESIN_MOTOR_2"/>
    <property type="match status" value="1"/>
</dbReference>
<evidence type="ECO:0000256" key="13">
    <source>
        <dbReference type="ARBA" id="ARBA00023163"/>
    </source>
</evidence>
<evidence type="ECO:0000256" key="3">
    <source>
        <dbReference type="ARBA" id="ARBA00011925"/>
    </source>
</evidence>
<evidence type="ECO:0000256" key="6">
    <source>
        <dbReference type="ARBA" id="ARBA00022679"/>
    </source>
</evidence>
<dbReference type="GO" id="GO:0009909">
    <property type="term" value="P:regulation of flower development"/>
    <property type="evidence" value="ECO:0007669"/>
    <property type="project" value="UniProtKB-ARBA"/>
</dbReference>
<dbReference type="InterPro" id="IPR006527">
    <property type="entry name" value="F-box-assoc_dom_typ1"/>
</dbReference>
<evidence type="ECO:0000256" key="4">
    <source>
        <dbReference type="ARBA" id="ARBA00022490"/>
    </source>
</evidence>
<keyword evidence="24" id="KW-1185">Reference proteome</keyword>
<dbReference type="SMART" id="SM00129">
    <property type="entry name" value="KISc"/>
    <property type="match status" value="1"/>
</dbReference>
<evidence type="ECO:0000256" key="16">
    <source>
        <dbReference type="ARBA" id="ARBA00023242"/>
    </source>
</evidence>
<dbReference type="Pfam" id="PF25350">
    <property type="entry name" value="PH_PRMT_N"/>
    <property type="match status" value="1"/>
</dbReference>
<dbReference type="InterPro" id="IPR027640">
    <property type="entry name" value="Kinesin-like_fam"/>
</dbReference>
<dbReference type="PANTHER" id="PTHR47971:SF8">
    <property type="entry name" value="KINESIN-LIKE PROTEIN"/>
    <property type="match status" value="1"/>
</dbReference>
<dbReference type="GO" id="GO:0010228">
    <property type="term" value="P:vegetative to reproductive phase transition of meristem"/>
    <property type="evidence" value="ECO:0007669"/>
    <property type="project" value="UniProtKB-ARBA"/>
</dbReference>
<dbReference type="CDD" id="cd01367">
    <property type="entry name" value="KISc_KIF2_like"/>
    <property type="match status" value="1"/>
</dbReference>
<keyword evidence="11" id="KW-0156">Chromatin regulator</keyword>
<dbReference type="PRINTS" id="PR00380">
    <property type="entry name" value="KINESINHEAVY"/>
</dbReference>
<accession>A0AAN8XYH1</accession>
<dbReference type="GO" id="GO:0006325">
    <property type="term" value="P:chromatin organization"/>
    <property type="evidence" value="ECO:0007669"/>
    <property type="project" value="UniProtKB-KW"/>
</dbReference>
<comment type="subcellular location">
    <subcellularLocation>
        <location evidence="2">Cytoplasm</location>
        <location evidence="2">Cytoskeleton</location>
    </subcellularLocation>
    <subcellularLocation>
        <location evidence="1">Nucleus</location>
    </subcellularLocation>
</comment>
<dbReference type="GO" id="GO:0042803">
    <property type="term" value="F:protein homodimerization activity"/>
    <property type="evidence" value="ECO:0007669"/>
    <property type="project" value="UniProtKB-ARBA"/>
</dbReference>
<keyword evidence="8" id="KW-0493">Microtubule</keyword>
<comment type="caution">
    <text evidence="23">The sequence shown here is derived from an EMBL/GenBank/DDBJ whole genome shotgun (WGS) entry which is preliminary data.</text>
</comment>
<dbReference type="GO" id="GO:0032259">
    <property type="term" value="P:methylation"/>
    <property type="evidence" value="ECO:0007669"/>
    <property type="project" value="UniProtKB-KW"/>
</dbReference>
<feature type="region of interest" description="Disordered" evidence="21">
    <location>
        <begin position="1365"/>
        <end position="1398"/>
    </location>
</feature>
<evidence type="ECO:0000256" key="7">
    <source>
        <dbReference type="ARBA" id="ARBA00022691"/>
    </source>
</evidence>
<dbReference type="GO" id="GO:0005737">
    <property type="term" value="C:cytoplasm"/>
    <property type="evidence" value="ECO:0007669"/>
    <property type="project" value="UniProtKB-ARBA"/>
</dbReference>
<evidence type="ECO:0000256" key="1">
    <source>
        <dbReference type="ARBA" id="ARBA00004123"/>
    </source>
</evidence>
<dbReference type="InterPro" id="IPR027417">
    <property type="entry name" value="P-loop_NTPase"/>
</dbReference>
<evidence type="ECO:0000256" key="12">
    <source>
        <dbReference type="ARBA" id="ARBA00023015"/>
    </source>
</evidence>
<dbReference type="Gene3D" id="3.40.50.150">
    <property type="entry name" value="Vaccinia Virus protein VP39"/>
    <property type="match status" value="1"/>
</dbReference>
<comment type="similarity">
    <text evidence="18">Belongs to the TRAFAC class myosin-kinesin ATPase superfamily. Kinesin family. KIN-13 subfamily.</text>
</comment>
<keyword evidence="14 19" id="KW-0505">Motor protein</keyword>
<feature type="compositionally biased region" description="Basic and acidic residues" evidence="21">
    <location>
        <begin position="1380"/>
        <end position="1398"/>
    </location>
</feature>
<evidence type="ECO:0000256" key="18">
    <source>
        <dbReference type="ARBA" id="ARBA00061030"/>
    </source>
</evidence>
<keyword evidence="4" id="KW-0963">Cytoplasm</keyword>
<dbReference type="Gene3D" id="2.70.160.11">
    <property type="entry name" value="Hnrnp arginine n-methyltransferase1"/>
    <property type="match status" value="1"/>
</dbReference>
<evidence type="ECO:0000256" key="15">
    <source>
        <dbReference type="ARBA" id="ARBA00023212"/>
    </source>
</evidence>
<dbReference type="Pfam" id="PF22528">
    <property type="entry name" value="PRMT_C"/>
    <property type="match status" value="1"/>
</dbReference>
<sequence>MEENQKQQQFLVSSVSELTSSSSSLFSKTEPVFARFSLDSGSPELRIGQGAELSDAVVFNVKISQLFKLGPAESLCVSEANKEKSHSRGISIQFRNEEESRAFHCAFEQWKKEVVVQEPLNNGAVSTSKSKFDDKIEASSAKMYFHYYGQLLHQQNMLQDFVRTGTYYSAVIENRADFLGRVVVDVGAGSGILSLFAAQAGAKHVYAIEASEMADYARQLIAGNPSLNDRITVIKGKVEDVELPEKADILISEPMGTLLVNERMLESYVIARDRFLVQNGKMFPGVGRIHMAPFSDEYLYMEIANKATFWQQQNYFGVDLTPLHGSAYQGYFSQPVVDAFDSRLLVAPAVSHVINFSSVKEEDLYEIDVPLRFLSTVSTRIHGLACWFDVLFNGSTVQRWLTTAPGAPTTHWYQLRCVLPQPLYVMPGQEITGRLHLVAHKAQSYTIYLTLSALVGDILQTSSVKLDLKEPYYRMSQPQAYSAAQDQNPSQLLQSQTPSDQFIDICGSCNGLVLILNKDDTIVVINATTLDFKKIPNSPFALDPVGSFCMYGFGYDFVNDDYKIVVISRFDHDNEYEPDVLDMFMDIYSLKNGSWKRIKSSPYDHAVPELASGVFVNGALHWLASKKPDYASVIGAFVLSDEEFVEVPAPKSLDKDKFVFNKLVVLKGCLCMVVDNLEGYGNRIDVWMMKEYGVKESWTKLCVDGIDFYDFLKPLCFIRDDEVVVNVDGEKLMICFWKVLQVAGIAGIVRIAGITLFIGLRSCTFLFGCCILSSLRVLKPEYCLKGYGAQSMEEKQRLFKLMRNLNLNGESASDPYTPTAQSPGGFGSSDGLYSPEFRGDFGAGLLDLHSMDDTELLTEHVNSEPFEVSPFMPGVNRAFDSDIDQQQKAQPEADAASALSTIEKENNGRENNVAKIKVVVRKRPLNKKEVARKEDDIVTVPDNDSLTVHEPKLKVDLTAYVEKHEFCFDAVLNEYVTNDQVYRATVEPIIPTIFQRTKATCFAYGQTGSGKTYTMQPLPLRAAEDLVRLLHQPIYRNQKFKLWLSFFEIYGGKLFDLLGDRRKLCMREDGRQQVCIVGLQEFEVSDVQIVKEYIERGNAARSTGSTGANEESSRSHAILQLVVKKPNEVKESRRNNDVNESKGGKVVGKISFIDLAGSERGADTTDNDRQTRIEGAEINKSLLALKECIRALDNDQIHIPFRGSKLTEVLRDSFVGNSRTVMISCISPNAGSCEHTINTLRYADRVKSLSKSGNTKKDQSASLSSAPTLADPAGAVDAYEQPQESKVLDTRRKVMDKESTSYIPSSDFDKQPSRFGSSLVVNSWAESGANSDGMERDRVEVKNVYGIPAGQKLYSTTNLQSSADVVDKVPKVSPPRRKAYRDEKSEKPERPGNWSRKDEEEALIAAHRKEIEDTMEIVREEMKLLAEVDQPGSRIDNYVTQLSFVLSRKAASLVSLQARLARFQHRLKEQEILSRKRVPR</sequence>
<dbReference type="InterPro" id="IPR055135">
    <property type="entry name" value="PRMT_dom"/>
</dbReference>
<keyword evidence="13" id="KW-0804">Transcription</keyword>
<dbReference type="GO" id="GO:0035241">
    <property type="term" value="F:protein-arginine omega-N monomethyltransferase activity"/>
    <property type="evidence" value="ECO:0007669"/>
    <property type="project" value="UniProtKB-ARBA"/>
</dbReference>
<keyword evidence="16" id="KW-0539">Nucleus</keyword>
<evidence type="ECO:0000256" key="21">
    <source>
        <dbReference type="SAM" id="MobiDB-lite"/>
    </source>
</evidence>
<dbReference type="InterPro" id="IPR025799">
    <property type="entry name" value="Arg_MeTrfase"/>
</dbReference>
<reference evidence="23 24" key="1">
    <citation type="submission" date="2024-02" db="EMBL/GenBank/DDBJ databases">
        <title>de novo genome assembly of Solanum bulbocastanum strain 11H21.</title>
        <authorList>
            <person name="Hosaka A.J."/>
        </authorList>
    </citation>
    <scope>NUCLEOTIDE SEQUENCE [LARGE SCALE GENOMIC DNA]</scope>
    <source>
        <tissue evidence="23">Young leaves</tissue>
    </source>
</reference>
<evidence type="ECO:0000313" key="23">
    <source>
        <dbReference type="EMBL" id="KAK6772749.1"/>
    </source>
</evidence>
<dbReference type="GO" id="GO:0005524">
    <property type="term" value="F:ATP binding"/>
    <property type="evidence" value="ECO:0007669"/>
    <property type="project" value="UniProtKB-UniRule"/>
</dbReference>
<evidence type="ECO:0000256" key="14">
    <source>
        <dbReference type="ARBA" id="ARBA00023175"/>
    </source>
</evidence>
<dbReference type="Proteomes" id="UP001371456">
    <property type="component" value="Unassembled WGS sequence"/>
</dbReference>
<evidence type="ECO:0000256" key="5">
    <source>
        <dbReference type="ARBA" id="ARBA00022603"/>
    </source>
</evidence>
<dbReference type="InterPro" id="IPR036961">
    <property type="entry name" value="Kinesin_motor_dom_sf"/>
</dbReference>
<evidence type="ECO:0000259" key="22">
    <source>
        <dbReference type="PROSITE" id="PS50067"/>
    </source>
</evidence>
<evidence type="ECO:0000256" key="9">
    <source>
        <dbReference type="ARBA" id="ARBA00022741"/>
    </source>
</evidence>
<evidence type="ECO:0000256" key="19">
    <source>
        <dbReference type="PROSITE-ProRule" id="PRU00283"/>
    </source>
</evidence>
<gene>
    <name evidence="23" type="ORF">RDI58_027987</name>
</gene>
<dbReference type="InterPro" id="IPR001752">
    <property type="entry name" value="Kinesin_motor_dom"/>
</dbReference>
<dbReference type="InterPro" id="IPR029063">
    <property type="entry name" value="SAM-dependent_MTases_sf"/>
</dbReference>
<evidence type="ECO:0000256" key="17">
    <source>
        <dbReference type="ARBA" id="ARBA00049086"/>
    </source>
</evidence>
<dbReference type="Pfam" id="PF00225">
    <property type="entry name" value="Kinesin"/>
    <property type="match status" value="1"/>
</dbReference>
<keyword evidence="15" id="KW-0206">Cytoskeleton</keyword>
<dbReference type="GO" id="GO:0003777">
    <property type="term" value="F:microtubule motor activity"/>
    <property type="evidence" value="ECO:0007669"/>
    <property type="project" value="InterPro"/>
</dbReference>
<feature type="domain" description="Kinesin motor" evidence="22">
    <location>
        <begin position="915"/>
        <end position="1249"/>
    </location>
</feature>
<name>A0AAN8XYH1_SOLBU</name>
<evidence type="ECO:0000256" key="8">
    <source>
        <dbReference type="ARBA" id="ARBA00022701"/>
    </source>
</evidence>
<keyword evidence="12" id="KW-0805">Transcription regulation</keyword>
<evidence type="ECO:0000256" key="10">
    <source>
        <dbReference type="ARBA" id="ARBA00022840"/>
    </source>
</evidence>
<keyword evidence="5 20" id="KW-0489">Methyltransferase</keyword>
<dbReference type="InterPro" id="IPR019821">
    <property type="entry name" value="Kinesin_motor_CS"/>
</dbReference>
<dbReference type="Gene3D" id="3.40.850.10">
    <property type="entry name" value="Kinesin motor domain"/>
    <property type="match status" value="1"/>
</dbReference>
<dbReference type="InterPro" id="IPR057622">
    <property type="entry name" value="CARM1-like_PH"/>
</dbReference>
<dbReference type="InterPro" id="IPR017451">
    <property type="entry name" value="F-box-assoc_interact_dom"/>
</dbReference>
<dbReference type="NCBIfam" id="TIGR01640">
    <property type="entry name" value="F_box_assoc_1"/>
    <property type="match status" value="1"/>
</dbReference>
<dbReference type="PANTHER" id="PTHR47971">
    <property type="entry name" value="KINESIN-RELATED PROTEIN 6"/>
    <property type="match status" value="1"/>
</dbReference>
<dbReference type="GO" id="GO:0008017">
    <property type="term" value="F:microtubule binding"/>
    <property type="evidence" value="ECO:0007669"/>
    <property type="project" value="InterPro"/>
</dbReference>
<dbReference type="GO" id="GO:0035242">
    <property type="term" value="F:protein-arginine omega-N asymmetric methyltransferase activity"/>
    <property type="evidence" value="ECO:0007669"/>
    <property type="project" value="UniProtKB-EC"/>
</dbReference>
<dbReference type="Pfam" id="PF07734">
    <property type="entry name" value="FBA_1"/>
    <property type="match status" value="1"/>
</dbReference>
<dbReference type="EMBL" id="JBANQN010000012">
    <property type="protein sequence ID" value="KAK6772749.1"/>
    <property type="molecule type" value="Genomic_DNA"/>
</dbReference>
<proteinExistence type="inferred from homology"/>
<dbReference type="FunFam" id="2.70.160.11:FF:000002">
    <property type="entry name" value="Probable histone-arginine methyltransferase CARM1"/>
    <property type="match status" value="1"/>
</dbReference>
<keyword evidence="6 20" id="KW-0808">Transferase</keyword>
<dbReference type="GO" id="GO:0007019">
    <property type="term" value="P:microtubule depolymerization"/>
    <property type="evidence" value="ECO:0007669"/>
    <property type="project" value="TreeGrafter"/>
</dbReference>
<dbReference type="FunFam" id="3.40.850.10:FF:000012">
    <property type="entry name" value="Kinesin-like protein"/>
    <property type="match status" value="1"/>
</dbReference>
<dbReference type="PROSITE" id="PS00411">
    <property type="entry name" value="KINESIN_MOTOR_1"/>
    <property type="match status" value="1"/>
</dbReference>
<keyword evidence="9 19" id="KW-0547">Nucleotide-binding</keyword>
<feature type="binding site" evidence="19">
    <location>
        <begin position="1005"/>
        <end position="1012"/>
    </location>
    <ligand>
        <name>ATP</name>
        <dbReference type="ChEBI" id="CHEBI:30616"/>
    </ligand>
</feature>
<dbReference type="GO" id="GO:0046982">
    <property type="term" value="F:protein heterodimerization activity"/>
    <property type="evidence" value="ECO:0007669"/>
    <property type="project" value="UniProtKB-ARBA"/>
</dbReference>
<dbReference type="GO" id="GO:0005874">
    <property type="term" value="C:microtubule"/>
    <property type="evidence" value="ECO:0007669"/>
    <property type="project" value="UniProtKB-KW"/>
</dbReference>
<dbReference type="SUPFAM" id="SSF53335">
    <property type="entry name" value="S-adenosyl-L-methionine-dependent methyltransferases"/>
    <property type="match status" value="1"/>
</dbReference>
<evidence type="ECO:0000256" key="2">
    <source>
        <dbReference type="ARBA" id="ARBA00004245"/>
    </source>
</evidence>
<organism evidence="23 24">
    <name type="scientific">Solanum bulbocastanum</name>
    <name type="common">Wild potato</name>
    <dbReference type="NCBI Taxonomy" id="147425"/>
    <lineage>
        <taxon>Eukaryota</taxon>
        <taxon>Viridiplantae</taxon>
        <taxon>Streptophyta</taxon>
        <taxon>Embryophyta</taxon>
        <taxon>Tracheophyta</taxon>
        <taxon>Spermatophyta</taxon>
        <taxon>Magnoliopsida</taxon>
        <taxon>eudicotyledons</taxon>
        <taxon>Gunneridae</taxon>
        <taxon>Pentapetalae</taxon>
        <taxon>asterids</taxon>
        <taxon>lamiids</taxon>
        <taxon>Solanales</taxon>
        <taxon>Solanaceae</taxon>
        <taxon>Solanoideae</taxon>
        <taxon>Solaneae</taxon>
        <taxon>Solanum</taxon>
    </lineage>
</organism>
<evidence type="ECO:0000313" key="24">
    <source>
        <dbReference type="Proteomes" id="UP001371456"/>
    </source>
</evidence>
<dbReference type="GO" id="GO:1903338">
    <property type="term" value="P:regulation of cell wall organization or biogenesis"/>
    <property type="evidence" value="ECO:0007669"/>
    <property type="project" value="UniProtKB-ARBA"/>
</dbReference>
<dbReference type="PROSITE" id="PS51678">
    <property type="entry name" value="SAM_MT_PRMT"/>
    <property type="match status" value="1"/>
</dbReference>
<feature type="region of interest" description="Disordered" evidence="21">
    <location>
        <begin position="1251"/>
        <end position="1288"/>
    </location>
</feature>
<dbReference type="GO" id="GO:0005634">
    <property type="term" value="C:nucleus"/>
    <property type="evidence" value="ECO:0007669"/>
    <property type="project" value="UniProtKB-SubCell"/>
</dbReference>
<keyword evidence="10 19" id="KW-0067">ATP-binding</keyword>